<dbReference type="PROSITE" id="PS00941">
    <property type="entry name" value="CARBOXYLESTERASE_B_2"/>
    <property type="match status" value="1"/>
</dbReference>
<keyword evidence="9" id="KW-1185">Reference proteome</keyword>
<dbReference type="SUPFAM" id="SSF53474">
    <property type="entry name" value="alpha/beta-Hydrolases"/>
    <property type="match status" value="1"/>
</dbReference>
<feature type="chain" id="PRO_5040529640" description="Carboxylic ester hydrolase" evidence="6">
    <location>
        <begin position="24"/>
        <end position="547"/>
    </location>
</feature>
<name>A0A9P0LWY6_ACAOB</name>
<comment type="caution">
    <text evidence="8">The sequence shown here is derived from an EMBL/GenBank/DDBJ whole genome shotgun (WGS) entry which is preliminary data.</text>
</comment>
<keyword evidence="3 6" id="KW-0378">Hydrolase</keyword>
<keyword evidence="4" id="KW-1015">Disulfide bond</keyword>
<dbReference type="EMBL" id="CAKOFQ010007491">
    <property type="protein sequence ID" value="CAH2002357.1"/>
    <property type="molecule type" value="Genomic_DNA"/>
</dbReference>
<dbReference type="OrthoDB" id="6846267at2759"/>
<accession>A0A9P0LWY6</accession>
<dbReference type="PROSITE" id="PS00122">
    <property type="entry name" value="CARBOXYLESTERASE_B_1"/>
    <property type="match status" value="1"/>
</dbReference>
<evidence type="ECO:0000256" key="5">
    <source>
        <dbReference type="ARBA" id="ARBA00023180"/>
    </source>
</evidence>
<dbReference type="InterPro" id="IPR019826">
    <property type="entry name" value="Carboxylesterase_B_AS"/>
</dbReference>
<dbReference type="PROSITE" id="PS00018">
    <property type="entry name" value="EF_HAND_1"/>
    <property type="match status" value="1"/>
</dbReference>
<dbReference type="Proteomes" id="UP001152888">
    <property type="component" value="Unassembled WGS sequence"/>
</dbReference>
<evidence type="ECO:0000256" key="2">
    <source>
        <dbReference type="ARBA" id="ARBA00022487"/>
    </source>
</evidence>
<evidence type="ECO:0000259" key="7">
    <source>
        <dbReference type="Pfam" id="PF00135"/>
    </source>
</evidence>
<dbReference type="InterPro" id="IPR002018">
    <property type="entry name" value="CarbesteraseB"/>
</dbReference>
<keyword evidence="5" id="KW-0325">Glycoprotein</keyword>
<dbReference type="Pfam" id="PF00135">
    <property type="entry name" value="COesterase"/>
    <property type="match status" value="1"/>
</dbReference>
<keyword evidence="2" id="KW-0719">Serine esterase</keyword>
<protein>
    <recommendedName>
        <fullName evidence="6">Carboxylic ester hydrolase</fullName>
        <ecNumber evidence="6">3.1.1.-</ecNumber>
    </recommendedName>
</protein>
<feature type="domain" description="Carboxylesterase type B" evidence="7">
    <location>
        <begin position="24"/>
        <end position="513"/>
    </location>
</feature>
<evidence type="ECO:0000313" key="8">
    <source>
        <dbReference type="EMBL" id="CAH2002357.1"/>
    </source>
</evidence>
<dbReference type="InterPro" id="IPR029058">
    <property type="entry name" value="AB_hydrolase_fold"/>
</dbReference>
<evidence type="ECO:0000256" key="4">
    <source>
        <dbReference type="ARBA" id="ARBA00023157"/>
    </source>
</evidence>
<evidence type="ECO:0000313" key="9">
    <source>
        <dbReference type="Proteomes" id="UP001152888"/>
    </source>
</evidence>
<organism evidence="8 9">
    <name type="scientific">Acanthoscelides obtectus</name>
    <name type="common">Bean weevil</name>
    <name type="synonym">Bruchus obtectus</name>
    <dbReference type="NCBI Taxonomy" id="200917"/>
    <lineage>
        <taxon>Eukaryota</taxon>
        <taxon>Metazoa</taxon>
        <taxon>Ecdysozoa</taxon>
        <taxon>Arthropoda</taxon>
        <taxon>Hexapoda</taxon>
        <taxon>Insecta</taxon>
        <taxon>Pterygota</taxon>
        <taxon>Neoptera</taxon>
        <taxon>Endopterygota</taxon>
        <taxon>Coleoptera</taxon>
        <taxon>Polyphaga</taxon>
        <taxon>Cucujiformia</taxon>
        <taxon>Chrysomeloidea</taxon>
        <taxon>Chrysomelidae</taxon>
        <taxon>Bruchinae</taxon>
        <taxon>Bruchini</taxon>
        <taxon>Acanthoscelides</taxon>
    </lineage>
</organism>
<dbReference type="CDD" id="cd00312">
    <property type="entry name" value="Esterase_lipase"/>
    <property type="match status" value="1"/>
</dbReference>
<sequence length="547" mass="61764">MLRPYVIFLSFVGIKCLVTTVNGQPQVETKIGKVEGTWRTSFNGRKYAAFEGIPYAKPPIGDLRFKEPEPIESWSGVWNATRTYVCIQATLHLGQVTGDEDCLYINVYVPKSENEKLLDVVAHIHGGAFMIGSAQEFIGDKYVMDRDLVIVSFNYRLGALGFLSTDDEVVPGNNGLKDQALALKWIQDNIEAFGGNPKSVTLTGFSAGAASVHFHYFSPYSKGLFHRGWSASGTALGKWALKEEPLKTAKSLAQNVGCDLKDTEKMVECLKTRPASLLIEKTKRCLHTFEPLPCCPFSPVIEKRGNKPFLADHPYTLLKQGKVYDVPWISSVTKDDGLVLSAMVRTKIDETNEKWNEIAGPNMLEYYHSAPRIFDEIKRHYDSDHDGTLNFDELTKLSTDRTFLVPMQTSVELQSKVSKSPIYVYRFNYEGSNSLKSLLMLPKEEKGVCHGDDLIYFMGAIIFKPLSAQEVKLKDVCMDILYAYASKGVPSINNTKWEPVRKEFVYYDINGPDDIQKSVETDFYIKKFWDSLDLLENDKFITKKDEL</sequence>
<feature type="signal peptide" evidence="6">
    <location>
        <begin position="1"/>
        <end position="23"/>
    </location>
</feature>
<dbReference type="AlphaFoldDB" id="A0A9P0LWY6"/>
<evidence type="ECO:0000256" key="3">
    <source>
        <dbReference type="ARBA" id="ARBA00022801"/>
    </source>
</evidence>
<reference evidence="8" key="1">
    <citation type="submission" date="2022-03" db="EMBL/GenBank/DDBJ databases">
        <authorList>
            <person name="Sayadi A."/>
        </authorList>
    </citation>
    <scope>NUCLEOTIDE SEQUENCE</scope>
</reference>
<proteinExistence type="inferred from homology"/>
<dbReference type="PANTHER" id="PTHR43142:SF1">
    <property type="entry name" value="CARBOXYLIC ESTER HYDROLASE"/>
    <property type="match status" value="1"/>
</dbReference>
<dbReference type="InterPro" id="IPR018247">
    <property type="entry name" value="EF_Hand_1_Ca_BS"/>
</dbReference>
<keyword evidence="6" id="KW-0732">Signal</keyword>
<dbReference type="GO" id="GO:0052689">
    <property type="term" value="F:carboxylic ester hydrolase activity"/>
    <property type="evidence" value="ECO:0007669"/>
    <property type="project" value="UniProtKB-KW"/>
</dbReference>
<dbReference type="PANTHER" id="PTHR43142">
    <property type="entry name" value="CARBOXYLIC ESTER HYDROLASE"/>
    <property type="match status" value="1"/>
</dbReference>
<dbReference type="InterPro" id="IPR019819">
    <property type="entry name" value="Carboxylesterase_B_CS"/>
</dbReference>
<dbReference type="EC" id="3.1.1.-" evidence="6"/>
<evidence type="ECO:0000256" key="6">
    <source>
        <dbReference type="RuleBase" id="RU361235"/>
    </source>
</evidence>
<gene>
    <name evidence="8" type="ORF">ACAOBT_LOCUS26743</name>
</gene>
<dbReference type="Gene3D" id="3.40.50.1820">
    <property type="entry name" value="alpha/beta hydrolase"/>
    <property type="match status" value="1"/>
</dbReference>
<comment type="similarity">
    <text evidence="1 6">Belongs to the type-B carboxylesterase/lipase family.</text>
</comment>
<evidence type="ECO:0000256" key="1">
    <source>
        <dbReference type="ARBA" id="ARBA00005964"/>
    </source>
</evidence>